<feature type="region of interest" description="Disordered" evidence="1">
    <location>
        <begin position="38"/>
        <end position="57"/>
    </location>
</feature>
<evidence type="ECO:0000256" key="1">
    <source>
        <dbReference type="SAM" id="MobiDB-lite"/>
    </source>
</evidence>
<proteinExistence type="predicted"/>
<dbReference type="EMBL" id="JACEIK010003161">
    <property type="protein sequence ID" value="MCD9640610.1"/>
    <property type="molecule type" value="Genomic_DNA"/>
</dbReference>
<name>A0ABS8V0F3_DATST</name>
<dbReference type="PANTHER" id="PTHR46931">
    <property type="entry name" value="CRIB DOMAIN-CONTAINING PROTEIN RIC2"/>
    <property type="match status" value="1"/>
</dbReference>
<evidence type="ECO:0000313" key="2">
    <source>
        <dbReference type="EMBL" id="MCD9640610.1"/>
    </source>
</evidence>
<organism evidence="2 3">
    <name type="scientific">Datura stramonium</name>
    <name type="common">Jimsonweed</name>
    <name type="synonym">Common thornapple</name>
    <dbReference type="NCBI Taxonomy" id="4076"/>
    <lineage>
        <taxon>Eukaryota</taxon>
        <taxon>Viridiplantae</taxon>
        <taxon>Streptophyta</taxon>
        <taxon>Embryophyta</taxon>
        <taxon>Tracheophyta</taxon>
        <taxon>Spermatophyta</taxon>
        <taxon>Magnoliopsida</taxon>
        <taxon>eudicotyledons</taxon>
        <taxon>Gunneridae</taxon>
        <taxon>Pentapetalae</taxon>
        <taxon>asterids</taxon>
        <taxon>lamiids</taxon>
        <taxon>Solanales</taxon>
        <taxon>Solanaceae</taxon>
        <taxon>Solanoideae</taxon>
        <taxon>Datureae</taxon>
        <taxon>Datura</taxon>
    </lineage>
</organism>
<reference evidence="2 3" key="1">
    <citation type="journal article" date="2021" name="BMC Genomics">
        <title>Datura genome reveals duplications of psychoactive alkaloid biosynthetic genes and high mutation rate following tissue culture.</title>
        <authorList>
            <person name="Rajewski A."/>
            <person name="Carter-House D."/>
            <person name="Stajich J."/>
            <person name="Litt A."/>
        </authorList>
    </citation>
    <scope>NUCLEOTIDE SEQUENCE [LARGE SCALE GENOMIC DNA]</scope>
    <source>
        <strain evidence="2">AR-01</strain>
    </source>
</reference>
<dbReference type="Proteomes" id="UP000823775">
    <property type="component" value="Unassembled WGS sequence"/>
</dbReference>
<sequence>MCYNFTVDFNMKERSIEKFFMLPFSLVCGSDSSVSVCQHEKTKTNPPEKTKGEESSSSVKMKSFWAMTRPRFSQNVQRLKRHFKGFSQLFVGLLDSKMQRKPKCSYSWAKHKPELAQYLKSIQSKFQS</sequence>
<dbReference type="InterPro" id="IPR044509">
    <property type="entry name" value="RIC2/4"/>
</dbReference>
<gene>
    <name evidence="2" type="ORF">HAX54_026016</name>
</gene>
<accession>A0ABS8V0F3</accession>
<keyword evidence="3" id="KW-1185">Reference proteome</keyword>
<evidence type="ECO:0000313" key="3">
    <source>
        <dbReference type="Proteomes" id="UP000823775"/>
    </source>
</evidence>
<dbReference type="PANTHER" id="PTHR46931:SF14">
    <property type="entry name" value="CRIB DOMAIN-CONTAINING PROTEIN RIC2"/>
    <property type="match status" value="1"/>
</dbReference>
<protein>
    <submittedName>
        <fullName evidence="2">Uncharacterized protein</fullName>
    </submittedName>
</protein>
<comment type="caution">
    <text evidence="2">The sequence shown here is derived from an EMBL/GenBank/DDBJ whole genome shotgun (WGS) entry which is preliminary data.</text>
</comment>
<feature type="compositionally biased region" description="Basic and acidic residues" evidence="1">
    <location>
        <begin position="38"/>
        <end position="54"/>
    </location>
</feature>